<feature type="transmembrane region" description="Helical" evidence="7">
    <location>
        <begin position="241"/>
        <end position="262"/>
    </location>
</feature>
<keyword evidence="3 6" id="KW-0812">Transmembrane</keyword>
<dbReference type="Pfam" id="PF00361">
    <property type="entry name" value="Proton_antipo_M"/>
    <property type="match status" value="1"/>
</dbReference>
<evidence type="ECO:0000256" key="1">
    <source>
        <dbReference type="ARBA" id="ARBA00004127"/>
    </source>
</evidence>
<gene>
    <name evidence="9" type="ORF">OK344_07070</name>
</gene>
<comment type="caution">
    <text evidence="9">The sequence shown here is derived from an EMBL/GenBank/DDBJ whole genome shotgun (WGS) entry which is preliminary data.</text>
</comment>
<dbReference type="PANTHER" id="PTHR43507">
    <property type="entry name" value="NADH-UBIQUINONE OXIDOREDUCTASE CHAIN 4"/>
    <property type="match status" value="1"/>
</dbReference>
<sequence length="497" mass="54952">MSYLLLTLLLLPLVGSAVVFAWKNSASKYLALGFAFVQMFISFYMLAHFDSTPTVDGVLQYEINYPWSQFIKSNLHFGIDGMSMVLLLLTNILTPLIILSSFNEKPGYRNTFYGLILLMQFGLIGVFTALDGLLFYIFWEVTLIPIWLIAGIWGQENKKIAFTTRFFVYTFVGSLFMLIGLIYVYTHSASFALTDLYNANLNTSEQTVIFWFIFFAFAVKLPIFPFHSWQPDTYTYSPTQGTMLLSGIMLKMAVYGLLRYLLPITPDPILGISGQIVLVLAIVGIVHGALIAIVQNDSKRLIAYSSLSHVGLMVAGIMASAILTVKGTLMTEGGEGAMVQAFAHGINVVGLFYCADILYKRFKTRDIRQMGGLAKVAPKFAVLFLVILLGSVGLPLTNGFIGEFILIKSVFDYSKLAAVFAGLTMILSAVYLLRFYGKAMFGEGDESVLSSAKDLSGVEFTVLASLAVFVILLGLFPQPLIEMVNSSLKFIFTSMMN</sequence>
<evidence type="ECO:0000256" key="4">
    <source>
        <dbReference type="ARBA" id="ARBA00022989"/>
    </source>
</evidence>
<comment type="similarity">
    <text evidence="2">Belongs to the complex I subunit 4 family.</text>
</comment>
<feature type="transmembrane region" description="Helical" evidence="7">
    <location>
        <begin position="111"/>
        <end position="130"/>
    </location>
</feature>
<proteinExistence type="inferred from homology"/>
<feature type="transmembrane region" description="Helical" evidence="7">
    <location>
        <begin position="301"/>
        <end position="325"/>
    </location>
</feature>
<feature type="transmembrane region" description="Helical" evidence="7">
    <location>
        <begin position="380"/>
        <end position="401"/>
    </location>
</feature>
<dbReference type="PANTHER" id="PTHR43507:SF1">
    <property type="entry name" value="NADH-UBIQUINONE OXIDOREDUCTASE CHAIN 4"/>
    <property type="match status" value="1"/>
</dbReference>
<dbReference type="InterPro" id="IPR001750">
    <property type="entry name" value="ND/Mrp_TM"/>
</dbReference>
<evidence type="ECO:0000259" key="8">
    <source>
        <dbReference type="Pfam" id="PF00361"/>
    </source>
</evidence>
<dbReference type="PRINTS" id="PR01437">
    <property type="entry name" value="NUOXDRDTASE4"/>
</dbReference>
<dbReference type="EMBL" id="JAPCHZ010000004">
    <property type="protein sequence ID" value="MCW4451969.1"/>
    <property type="molecule type" value="Genomic_DNA"/>
</dbReference>
<feature type="transmembrane region" description="Helical" evidence="7">
    <location>
        <begin position="166"/>
        <end position="188"/>
    </location>
</feature>
<evidence type="ECO:0000256" key="3">
    <source>
        <dbReference type="ARBA" id="ARBA00022692"/>
    </source>
</evidence>
<feature type="transmembrane region" description="Helical" evidence="7">
    <location>
        <begin position="413"/>
        <end position="436"/>
    </location>
</feature>
<organism evidence="9 10">
    <name type="scientific">Kaistella yananensis</name>
    <dbReference type="NCBI Taxonomy" id="2989820"/>
    <lineage>
        <taxon>Bacteria</taxon>
        <taxon>Pseudomonadati</taxon>
        <taxon>Bacteroidota</taxon>
        <taxon>Flavobacteriia</taxon>
        <taxon>Flavobacteriales</taxon>
        <taxon>Weeksellaceae</taxon>
        <taxon>Chryseobacterium group</taxon>
        <taxon>Kaistella</taxon>
    </lineage>
</organism>
<feature type="transmembrane region" description="Helical" evidence="7">
    <location>
        <begin position="337"/>
        <end position="359"/>
    </location>
</feature>
<keyword evidence="10" id="KW-1185">Reference proteome</keyword>
<keyword evidence="4 7" id="KW-1133">Transmembrane helix</keyword>
<reference evidence="9 10" key="1">
    <citation type="submission" date="2022-10" db="EMBL/GenBank/DDBJ databases">
        <title>Kaistella sp. BT-6-1-3.</title>
        <authorList>
            <person name="Ai J."/>
            <person name="Deng Z."/>
        </authorList>
    </citation>
    <scope>NUCLEOTIDE SEQUENCE [LARGE SCALE GENOMIC DNA]</scope>
    <source>
        <strain evidence="9 10">BT6-1-3</strain>
    </source>
</reference>
<feature type="transmembrane region" description="Helical" evidence="7">
    <location>
        <begin position="268"/>
        <end position="294"/>
    </location>
</feature>
<dbReference type="RefSeq" id="WP_265144143.1">
    <property type="nucleotide sequence ID" value="NZ_JAPCHZ010000004.1"/>
</dbReference>
<comment type="subcellular location">
    <subcellularLocation>
        <location evidence="1">Endomembrane system</location>
        <topology evidence="1">Multi-pass membrane protein</topology>
    </subcellularLocation>
    <subcellularLocation>
        <location evidence="6">Membrane</location>
        <topology evidence="6">Multi-pass membrane protein</topology>
    </subcellularLocation>
</comment>
<dbReference type="Proteomes" id="UP001209107">
    <property type="component" value="Unassembled WGS sequence"/>
</dbReference>
<dbReference type="InterPro" id="IPR003918">
    <property type="entry name" value="NADH_UbQ_OxRdtase"/>
</dbReference>
<protein>
    <submittedName>
        <fullName evidence="9">NADH-quinone oxidoreductase subunit M</fullName>
    </submittedName>
</protein>
<dbReference type="NCBIfam" id="TIGR01972">
    <property type="entry name" value="NDH_I_M"/>
    <property type="match status" value="1"/>
</dbReference>
<name>A0ABT3JME9_9FLAO</name>
<evidence type="ECO:0000256" key="6">
    <source>
        <dbReference type="RuleBase" id="RU000320"/>
    </source>
</evidence>
<feature type="domain" description="NADH:quinone oxidoreductase/Mrp antiporter transmembrane" evidence="8">
    <location>
        <begin position="131"/>
        <end position="424"/>
    </location>
</feature>
<keyword evidence="5 7" id="KW-0472">Membrane</keyword>
<feature type="transmembrane region" description="Helical" evidence="7">
    <location>
        <begin position="457"/>
        <end position="476"/>
    </location>
</feature>
<evidence type="ECO:0000256" key="2">
    <source>
        <dbReference type="ARBA" id="ARBA00009025"/>
    </source>
</evidence>
<evidence type="ECO:0000256" key="7">
    <source>
        <dbReference type="SAM" id="Phobius"/>
    </source>
</evidence>
<dbReference type="InterPro" id="IPR010227">
    <property type="entry name" value="NADH_Q_OxRdtase_chainM/4"/>
</dbReference>
<feature type="transmembrane region" description="Helical" evidence="7">
    <location>
        <begin position="75"/>
        <end position="99"/>
    </location>
</feature>
<evidence type="ECO:0000313" key="9">
    <source>
        <dbReference type="EMBL" id="MCW4451969.1"/>
    </source>
</evidence>
<feature type="transmembrane region" description="Helical" evidence="7">
    <location>
        <begin position="136"/>
        <end position="154"/>
    </location>
</feature>
<accession>A0ABT3JME9</accession>
<evidence type="ECO:0000256" key="5">
    <source>
        <dbReference type="ARBA" id="ARBA00023136"/>
    </source>
</evidence>
<evidence type="ECO:0000313" key="10">
    <source>
        <dbReference type="Proteomes" id="UP001209107"/>
    </source>
</evidence>
<feature type="transmembrane region" description="Helical" evidence="7">
    <location>
        <begin position="208"/>
        <end position="229"/>
    </location>
</feature>